<dbReference type="PROSITE" id="PS50850">
    <property type="entry name" value="MFS"/>
    <property type="match status" value="1"/>
</dbReference>
<evidence type="ECO:0000256" key="3">
    <source>
        <dbReference type="ARBA" id="ARBA00022692"/>
    </source>
</evidence>
<dbReference type="AlphaFoldDB" id="A0A3D4VCR8"/>
<sequence>MAAAASPAPSSPRGVLNALGLHRPELRAWAMYDWAVSAMQTVIMTAVFPIYFISVAGDGRPPEEATQALANANTIAAILIAVLGPILGAIADYKAAKKPFLAVFMLIGVFSTLGMYFIMHGDLLLASTLFILAMAGATGSMTFYESLLPHIADEREIDRVSTAAYAMGYVGGGVLLAINLAWITNPGLIGLPSGEGLTRAQATLPVRLAFVSVGIWWLLFSIPVFRRVPEPRRALEADEGSTANPFVVAFTRLGETLRELRHYRQAFLTMLAFTIYNDGIQTIIKMATAYGTEIGIERSDLITAILIVQFVGIPFAFAFGTLAGKLGAKLSIMLGLLVYTGICIFAYGISTAREFYILAILVGMVQGGTQALSRSLFASMVPKHKSGEFFGFYSVFEKFGGILGPLMFSIAIGQTGSSRGAILWVIGFFVVGGALLMLVNTKEGEAMAREANARTHSA</sequence>
<accession>A0A3D4VCR8</accession>
<evidence type="ECO:0000256" key="6">
    <source>
        <dbReference type="SAM" id="Phobius"/>
    </source>
</evidence>
<keyword evidence="2" id="KW-0813">Transport</keyword>
<keyword evidence="5 6" id="KW-0472">Membrane</keyword>
<dbReference type="Gene3D" id="1.20.1250.20">
    <property type="entry name" value="MFS general substrate transporter like domains"/>
    <property type="match status" value="2"/>
</dbReference>
<reference evidence="8 9" key="1">
    <citation type="journal article" date="2018" name="Nat. Biotechnol.">
        <title>A standardized bacterial taxonomy based on genome phylogeny substantially revises the tree of life.</title>
        <authorList>
            <person name="Parks D.H."/>
            <person name="Chuvochina M."/>
            <person name="Waite D.W."/>
            <person name="Rinke C."/>
            <person name="Skarshewski A."/>
            <person name="Chaumeil P.A."/>
            <person name="Hugenholtz P."/>
        </authorList>
    </citation>
    <scope>NUCLEOTIDE SEQUENCE [LARGE SCALE GENOMIC DNA]</scope>
    <source>
        <strain evidence="8">UBA8844</strain>
    </source>
</reference>
<evidence type="ECO:0000256" key="5">
    <source>
        <dbReference type="ARBA" id="ARBA00023136"/>
    </source>
</evidence>
<dbReference type="InterPro" id="IPR024671">
    <property type="entry name" value="Atg22-like"/>
</dbReference>
<proteinExistence type="predicted"/>
<evidence type="ECO:0000256" key="4">
    <source>
        <dbReference type="ARBA" id="ARBA00022989"/>
    </source>
</evidence>
<dbReference type="PANTHER" id="PTHR23519:SF1">
    <property type="entry name" value="AUTOPHAGY-RELATED PROTEIN 22"/>
    <property type="match status" value="1"/>
</dbReference>
<feature type="transmembrane region" description="Helical" evidence="6">
    <location>
        <begin position="389"/>
        <end position="415"/>
    </location>
</feature>
<feature type="transmembrane region" description="Helical" evidence="6">
    <location>
        <begin position="304"/>
        <end position="323"/>
    </location>
</feature>
<dbReference type="CDD" id="cd17482">
    <property type="entry name" value="MFS_YxiO_like"/>
    <property type="match status" value="1"/>
</dbReference>
<organism evidence="8 9">
    <name type="scientific">Gemmatimonas aurantiaca</name>
    <dbReference type="NCBI Taxonomy" id="173480"/>
    <lineage>
        <taxon>Bacteria</taxon>
        <taxon>Pseudomonadati</taxon>
        <taxon>Gemmatimonadota</taxon>
        <taxon>Gemmatimonadia</taxon>
        <taxon>Gemmatimonadales</taxon>
        <taxon>Gemmatimonadaceae</taxon>
        <taxon>Gemmatimonas</taxon>
    </lineage>
</organism>
<feature type="domain" description="Major facilitator superfamily (MFS) profile" evidence="7">
    <location>
        <begin position="265"/>
        <end position="458"/>
    </location>
</feature>
<gene>
    <name evidence="8" type="ORF">DGD08_17060</name>
</gene>
<dbReference type="GO" id="GO:0022857">
    <property type="term" value="F:transmembrane transporter activity"/>
    <property type="evidence" value="ECO:0007669"/>
    <property type="project" value="InterPro"/>
</dbReference>
<feature type="transmembrane region" description="Helical" evidence="6">
    <location>
        <begin position="74"/>
        <end position="93"/>
    </location>
</feature>
<feature type="transmembrane region" description="Helical" evidence="6">
    <location>
        <begin position="124"/>
        <end position="144"/>
    </location>
</feature>
<evidence type="ECO:0000256" key="2">
    <source>
        <dbReference type="ARBA" id="ARBA00022448"/>
    </source>
</evidence>
<keyword evidence="3 6" id="KW-0812">Transmembrane</keyword>
<feature type="transmembrane region" description="Helical" evidence="6">
    <location>
        <begin position="421"/>
        <end position="439"/>
    </location>
</feature>
<comment type="caution">
    <text evidence="8">The sequence shown here is derived from an EMBL/GenBank/DDBJ whole genome shotgun (WGS) entry which is preliminary data.</text>
</comment>
<feature type="transmembrane region" description="Helical" evidence="6">
    <location>
        <begin position="164"/>
        <end position="184"/>
    </location>
</feature>
<dbReference type="OMA" id="WAFYDWA"/>
<comment type="subcellular location">
    <subcellularLocation>
        <location evidence="1">Endomembrane system</location>
        <topology evidence="1">Multi-pass membrane protein</topology>
    </subcellularLocation>
</comment>
<keyword evidence="4 6" id="KW-1133">Transmembrane helix</keyword>
<feature type="transmembrane region" description="Helical" evidence="6">
    <location>
        <begin position="204"/>
        <end position="225"/>
    </location>
</feature>
<feature type="transmembrane region" description="Helical" evidence="6">
    <location>
        <begin position="330"/>
        <end position="349"/>
    </location>
</feature>
<dbReference type="EMBL" id="DPIY01000012">
    <property type="protein sequence ID" value="HCT58913.1"/>
    <property type="molecule type" value="Genomic_DNA"/>
</dbReference>
<dbReference type="PANTHER" id="PTHR23519">
    <property type="entry name" value="AUTOPHAGY-RELATED PROTEIN 22"/>
    <property type="match status" value="1"/>
</dbReference>
<feature type="transmembrane region" description="Helical" evidence="6">
    <location>
        <begin position="100"/>
        <end position="118"/>
    </location>
</feature>
<evidence type="ECO:0000313" key="8">
    <source>
        <dbReference type="EMBL" id="HCT58913.1"/>
    </source>
</evidence>
<dbReference type="GO" id="GO:0012505">
    <property type="term" value="C:endomembrane system"/>
    <property type="evidence" value="ECO:0007669"/>
    <property type="project" value="UniProtKB-SubCell"/>
</dbReference>
<name>A0A3D4VCR8_9BACT</name>
<feature type="transmembrane region" description="Helical" evidence="6">
    <location>
        <begin position="31"/>
        <end position="54"/>
    </location>
</feature>
<dbReference type="Proteomes" id="UP000264071">
    <property type="component" value="Unassembled WGS sequence"/>
</dbReference>
<dbReference type="InterPro" id="IPR020846">
    <property type="entry name" value="MFS_dom"/>
</dbReference>
<dbReference type="SUPFAM" id="SSF103473">
    <property type="entry name" value="MFS general substrate transporter"/>
    <property type="match status" value="1"/>
</dbReference>
<dbReference type="Pfam" id="PF11700">
    <property type="entry name" value="ATG22"/>
    <property type="match status" value="1"/>
</dbReference>
<evidence type="ECO:0000256" key="1">
    <source>
        <dbReference type="ARBA" id="ARBA00004127"/>
    </source>
</evidence>
<dbReference type="InterPro" id="IPR050495">
    <property type="entry name" value="ATG22/LtaA_families"/>
</dbReference>
<feature type="transmembrane region" description="Helical" evidence="6">
    <location>
        <begin position="355"/>
        <end position="377"/>
    </location>
</feature>
<evidence type="ECO:0000259" key="7">
    <source>
        <dbReference type="PROSITE" id="PS50850"/>
    </source>
</evidence>
<dbReference type="InterPro" id="IPR036259">
    <property type="entry name" value="MFS_trans_sf"/>
</dbReference>
<protein>
    <submittedName>
        <fullName evidence="8">MFS transporter</fullName>
    </submittedName>
</protein>
<evidence type="ECO:0000313" key="9">
    <source>
        <dbReference type="Proteomes" id="UP000264071"/>
    </source>
</evidence>